<sequence>MKINMVNSMFSSPRVGRNVLEHIRLLLGVLQKLQVIISGYVTKEYALGAYSVAQKMRLLYRHSGLLFLGRYLKEAHWSLVKYLAGDLHISPIIIGRTRCGIPKIIPPYHRKIIRLGGDRGYTVCQFYLSVFSFYKLVKLVNKNMDVSSITTPGKVSQLYPTNAVSKGGITMEKLVLWLTGGGLKRTFRKYLCKVEPFWRAPFTYFPRWTSCPSTKGQSALASFREEITDFYGTLNPMTEIDDMLVCWKFTHPATWGVGRLVGLNEPLKKVRIIAIENSFIQSYLTPFQSWAMSILRKIPSDGTFNQGLPLEVLVDTGFYGCADLKSATDRFPSVILKLVILGFLGLEASSAWYNIIFARQFKVGSTDTYVRYRAGQHMGSCGSWAIFSVCHHAIIQFCAQCCGYKRWFADYALLGDDILLLNEKVYSVYLDVIDLLGVEVQRSKSLISSTTCEFAKKIRVDHLRRDISPVSIKMLIATHGFDTVTTVRTMFPLTSWSNCFRLMGAGYKILSKINTEFLPSFWKKVKRRMFSPSGPFACAPPLWFAYCNNGTYLPPNIDIYISKYYQDKYLDKLNFDLEIIGSEEPSWAEEIIIYRPWLHECLSAEYRLLAELVKVEPPPLSFWMKRGATIPRTSIITRKKDPFDRMDTYFWYKTFKIGVRLSKCYPLLLAPLGVP</sequence>
<name>A0A9C7GWM9_9VIRU</name>
<dbReference type="SUPFAM" id="SSF56672">
    <property type="entry name" value="DNA/RNA polymerases"/>
    <property type="match status" value="1"/>
</dbReference>
<dbReference type="PANTHER" id="PTHR34456">
    <property type="entry name" value="MITOVIRUS RNA-DEPENDENT RNA POLYMERASE"/>
    <property type="match status" value="1"/>
</dbReference>
<protein>
    <submittedName>
        <fullName evidence="4">RNA-dependent RNA polymerase</fullName>
    </submittedName>
</protein>
<gene>
    <name evidence="4" type="primary">RNA-dependent RNA polymerase</name>
</gene>
<reference evidence="4" key="1">
    <citation type="submission" date="2022-11" db="EMBL/GenBank/DDBJ databases">
        <authorList>
            <person name="Mifsud CO J."/>
            <person name="Holmes C E."/>
            <person name="Gallagher V R."/>
            <person name="Geoghegan L J."/>
        </authorList>
    </citation>
    <scope>NUCLEOTIDE SEQUENCE</scope>
</reference>
<evidence type="ECO:0000313" key="4">
    <source>
        <dbReference type="EMBL" id="CAI5383963.1"/>
    </source>
</evidence>
<dbReference type="InterPro" id="IPR043502">
    <property type="entry name" value="DNA/RNA_pol_sf"/>
</dbReference>
<evidence type="ECO:0000256" key="2">
    <source>
        <dbReference type="ARBA" id="ARBA00022679"/>
    </source>
</evidence>
<proteinExistence type="predicted"/>
<organism evidence="4">
    <name type="scientific">Asian bayberry mitovirus</name>
    <dbReference type="NCBI Taxonomy" id="2933108"/>
    <lineage>
        <taxon>Viruses</taxon>
        <taxon>Riboviria</taxon>
        <taxon>Orthornavirae</taxon>
        <taxon>Lenarviricota</taxon>
        <taxon>Howeltoviricetes</taxon>
        <taxon>Cryppavirales</taxon>
        <taxon>Mitoviridae</taxon>
        <taxon>Mitovirus</taxon>
    </lineage>
</organism>
<keyword evidence="2" id="KW-0808">Transferase</keyword>
<dbReference type="PANTHER" id="PTHR34456:SF13">
    <property type="entry name" value="REVERSE TRANSCRIPTASE DOMAIN-CONTAINING PROTEIN"/>
    <property type="match status" value="1"/>
</dbReference>
<evidence type="ECO:0000256" key="3">
    <source>
        <dbReference type="ARBA" id="ARBA00022695"/>
    </source>
</evidence>
<dbReference type="GO" id="GO:0003968">
    <property type="term" value="F:RNA-directed RNA polymerase activity"/>
    <property type="evidence" value="ECO:0007669"/>
    <property type="project" value="UniProtKB-KW"/>
</dbReference>
<keyword evidence="3" id="KW-0548">Nucleotidyltransferase</keyword>
<dbReference type="EMBL" id="OX380454">
    <property type="protein sequence ID" value="CAI5383963.1"/>
    <property type="molecule type" value="Genomic_RNA"/>
</dbReference>
<dbReference type="Pfam" id="PF05919">
    <property type="entry name" value="Mitovir_RNA_pol"/>
    <property type="match status" value="1"/>
</dbReference>
<accession>A0A9C7GWM9</accession>
<dbReference type="InterPro" id="IPR008686">
    <property type="entry name" value="RNA_pol_mitovir"/>
</dbReference>
<evidence type="ECO:0000256" key="1">
    <source>
        <dbReference type="ARBA" id="ARBA00022484"/>
    </source>
</evidence>
<keyword evidence="1 4" id="KW-0696">RNA-directed RNA polymerase</keyword>